<organism evidence="10 11">
    <name type="scientific">Paragonimus westermani</name>
    <dbReference type="NCBI Taxonomy" id="34504"/>
    <lineage>
        <taxon>Eukaryota</taxon>
        <taxon>Metazoa</taxon>
        <taxon>Spiralia</taxon>
        <taxon>Lophotrochozoa</taxon>
        <taxon>Platyhelminthes</taxon>
        <taxon>Trematoda</taxon>
        <taxon>Digenea</taxon>
        <taxon>Plagiorchiida</taxon>
        <taxon>Troglotremata</taxon>
        <taxon>Troglotrematidae</taxon>
        <taxon>Paragonimus</taxon>
    </lineage>
</organism>
<proteinExistence type="predicted"/>
<sequence>MAGHLRITQRVDKEYIADTRNRRFIDFIVEPCFQVLGDMIERIISPPPVPHGSTPELERKQNGGEKNLQGSETAAVETPVAPAFQRLTSQARAQYIQHKVREIIGRHRTTFWWEGLPSGRTHVVRHSIDTGEARPIRQLAGRSPIHFQEQVQKLLAEMLERGRSTVNIPMGVSGSPPRIDETIDAVSGAEWFSTLDLASGYWQVEVEPSDRMKTAFVIPSGLYEFETMPFGLTNAPATFQRLMQQVLRDIILKQCLVYLGGVIVHGRSIDEHLYNLSNVLSKLSEAGLKLNPTKCSSIQTEVKYLRHVISRAGVGCDPEKHGSEYDALIVVPESAVRMVLEELHENLGHAGQNNLEAAARQILKGNGAVEHVNRTLNSLLKAFVISENTRSWDEAVSQCLLTYRAIGHFSTAQSPHYLSTQREMRLLVPRLPPDNLLTSDYCIQLHDRLMKAYTLAREHLRTARRRQKDYYDKKAYGRPPATG</sequence>
<evidence type="ECO:0000256" key="2">
    <source>
        <dbReference type="ARBA" id="ARBA00022679"/>
    </source>
</evidence>
<evidence type="ECO:0000256" key="5">
    <source>
        <dbReference type="ARBA" id="ARBA00022759"/>
    </source>
</evidence>
<evidence type="ECO:0000256" key="4">
    <source>
        <dbReference type="ARBA" id="ARBA00022722"/>
    </source>
</evidence>
<dbReference type="FunFam" id="3.10.10.10:FF:000007">
    <property type="entry name" value="Retrovirus-related Pol polyprotein from transposon 17.6-like Protein"/>
    <property type="match status" value="1"/>
</dbReference>
<dbReference type="Proteomes" id="UP000324629">
    <property type="component" value="Unassembled WGS sequence"/>
</dbReference>
<dbReference type="EMBL" id="QNGE01000835">
    <property type="protein sequence ID" value="KAA3679142.1"/>
    <property type="molecule type" value="Genomic_DNA"/>
</dbReference>
<keyword evidence="11" id="KW-1185">Reference proteome</keyword>
<evidence type="ECO:0000256" key="6">
    <source>
        <dbReference type="ARBA" id="ARBA00022801"/>
    </source>
</evidence>
<dbReference type="Gene3D" id="3.30.70.270">
    <property type="match status" value="1"/>
</dbReference>
<evidence type="ECO:0000256" key="8">
    <source>
        <dbReference type="SAM" id="MobiDB-lite"/>
    </source>
</evidence>
<evidence type="ECO:0000259" key="9">
    <source>
        <dbReference type="Pfam" id="PF00078"/>
    </source>
</evidence>
<gene>
    <name evidence="10" type="ORF">DEA37_0003086</name>
</gene>
<dbReference type="SUPFAM" id="SSF56672">
    <property type="entry name" value="DNA/RNA polymerases"/>
    <property type="match status" value="1"/>
</dbReference>
<keyword evidence="4" id="KW-0540">Nuclease</keyword>
<protein>
    <recommendedName>
        <fullName evidence="9">Reverse transcriptase domain-containing protein</fullName>
    </recommendedName>
</protein>
<evidence type="ECO:0000256" key="7">
    <source>
        <dbReference type="ARBA" id="ARBA00022918"/>
    </source>
</evidence>
<dbReference type="InterPro" id="IPR043502">
    <property type="entry name" value="DNA/RNA_pol_sf"/>
</dbReference>
<keyword evidence="5" id="KW-0255">Endonuclease</keyword>
<dbReference type="GO" id="GO:0003676">
    <property type="term" value="F:nucleic acid binding"/>
    <property type="evidence" value="ECO:0007669"/>
    <property type="project" value="InterPro"/>
</dbReference>
<feature type="region of interest" description="Disordered" evidence="8">
    <location>
        <begin position="44"/>
        <end position="75"/>
    </location>
</feature>
<evidence type="ECO:0000256" key="3">
    <source>
        <dbReference type="ARBA" id="ARBA00022695"/>
    </source>
</evidence>
<evidence type="ECO:0000313" key="11">
    <source>
        <dbReference type="Proteomes" id="UP000324629"/>
    </source>
</evidence>
<dbReference type="CDD" id="cd01647">
    <property type="entry name" value="RT_LTR"/>
    <property type="match status" value="1"/>
</dbReference>
<dbReference type="InterPro" id="IPR043128">
    <property type="entry name" value="Rev_trsase/Diguanyl_cyclase"/>
</dbReference>
<dbReference type="GO" id="GO:0003964">
    <property type="term" value="F:RNA-directed DNA polymerase activity"/>
    <property type="evidence" value="ECO:0007669"/>
    <property type="project" value="UniProtKB-KW"/>
</dbReference>
<dbReference type="Pfam" id="PF00078">
    <property type="entry name" value="RVT_1"/>
    <property type="match status" value="1"/>
</dbReference>
<dbReference type="Gene3D" id="3.10.10.10">
    <property type="entry name" value="HIV Type 1 Reverse Transcriptase, subunit A, domain 1"/>
    <property type="match status" value="1"/>
</dbReference>
<dbReference type="PANTHER" id="PTHR37984">
    <property type="entry name" value="PROTEIN CBG26694"/>
    <property type="match status" value="1"/>
</dbReference>
<feature type="domain" description="Reverse transcriptase" evidence="9">
    <location>
        <begin position="160"/>
        <end position="305"/>
    </location>
</feature>
<keyword evidence="7" id="KW-0695">RNA-directed DNA polymerase</keyword>
<reference evidence="10 11" key="1">
    <citation type="journal article" date="2019" name="Gigascience">
        <title>Whole-genome sequence of the oriental lung fluke Paragonimus westermani.</title>
        <authorList>
            <person name="Oey H."/>
            <person name="Zakrzewski M."/>
            <person name="Narain K."/>
            <person name="Devi K.R."/>
            <person name="Agatsuma T."/>
            <person name="Nawaratna S."/>
            <person name="Gobert G.N."/>
            <person name="Jones M.K."/>
            <person name="Ragan M.A."/>
            <person name="McManus D.P."/>
            <person name="Krause L."/>
        </authorList>
    </citation>
    <scope>NUCLEOTIDE SEQUENCE [LARGE SCALE GENOMIC DNA]</scope>
    <source>
        <strain evidence="10 11">IND2009</strain>
    </source>
</reference>
<dbReference type="GO" id="GO:0008233">
    <property type="term" value="F:peptidase activity"/>
    <property type="evidence" value="ECO:0007669"/>
    <property type="project" value="UniProtKB-KW"/>
</dbReference>
<dbReference type="AlphaFoldDB" id="A0A5J4NUX8"/>
<dbReference type="InterPro" id="IPR000477">
    <property type="entry name" value="RT_dom"/>
</dbReference>
<dbReference type="GO" id="GO:0006508">
    <property type="term" value="P:proteolysis"/>
    <property type="evidence" value="ECO:0007669"/>
    <property type="project" value="UniProtKB-KW"/>
</dbReference>
<comment type="caution">
    <text evidence="10">The sequence shown here is derived from an EMBL/GenBank/DDBJ whole genome shotgun (WGS) entry which is preliminary data.</text>
</comment>
<dbReference type="PANTHER" id="PTHR37984:SF5">
    <property type="entry name" value="PROTEIN NYNRIN-LIKE"/>
    <property type="match status" value="1"/>
</dbReference>
<keyword evidence="2" id="KW-0808">Transferase</keyword>
<evidence type="ECO:0000313" key="10">
    <source>
        <dbReference type="EMBL" id="KAA3679142.1"/>
    </source>
</evidence>
<dbReference type="InterPro" id="IPR036397">
    <property type="entry name" value="RNaseH_sf"/>
</dbReference>
<keyword evidence="3" id="KW-0548">Nucleotidyltransferase</keyword>
<keyword evidence="1" id="KW-0645">Protease</keyword>
<dbReference type="Gene3D" id="3.30.420.10">
    <property type="entry name" value="Ribonuclease H-like superfamily/Ribonuclease H"/>
    <property type="match status" value="1"/>
</dbReference>
<dbReference type="InterPro" id="IPR050951">
    <property type="entry name" value="Retrovirus_Pol_polyprotein"/>
</dbReference>
<evidence type="ECO:0000256" key="1">
    <source>
        <dbReference type="ARBA" id="ARBA00022670"/>
    </source>
</evidence>
<keyword evidence="6" id="KW-0378">Hydrolase</keyword>
<accession>A0A5J4NUX8</accession>
<name>A0A5J4NUX8_9TREM</name>
<dbReference type="GO" id="GO:0004519">
    <property type="term" value="F:endonuclease activity"/>
    <property type="evidence" value="ECO:0007669"/>
    <property type="project" value="UniProtKB-KW"/>
</dbReference>